<keyword evidence="6" id="KW-0472">Membrane</keyword>
<dbReference type="NCBIfam" id="TIGR01145">
    <property type="entry name" value="ATP_synt_delta"/>
    <property type="match status" value="1"/>
</dbReference>
<evidence type="ECO:0000256" key="3">
    <source>
        <dbReference type="ARBA" id="ARBA00022448"/>
    </source>
</evidence>
<dbReference type="OrthoDB" id="1262810at2759"/>
<name>A0A0L0DPW7_THETB</name>
<dbReference type="InterPro" id="IPR020781">
    <property type="entry name" value="ATPase_OSCP/d_CS"/>
</dbReference>
<dbReference type="InterPro" id="IPR026015">
    <property type="entry name" value="ATP_synth_OSCP/delta_N_sf"/>
</dbReference>
<accession>A0A0L0DPW7</accession>
<sequence length="215" mass="22654">MFSLARTRLAAATLTATRTYAATAAASSSGGAPLKLFGVSGRYATALYRAAAASKATAQVEGDLASIGGAIESSAKFAAFLKNPFVSGDEKLKVLDAALSNASKVTKAFFGVLAQSNRLADADVIIAAYRSMMIAERGEVIATVTLAQEMSSNEVAALKKELETKYLAKGESLELTTQVDKDILGGYIVEIGDKYLDLSLSTRLEDMHKLLQESI</sequence>
<reference evidence="8 9" key="1">
    <citation type="submission" date="2010-05" db="EMBL/GenBank/DDBJ databases">
        <title>The Genome Sequence of Thecamonas trahens ATCC 50062.</title>
        <authorList>
            <consortium name="The Broad Institute Genome Sequencing Platform"/>
            <person name="Russ C."/>
            <person name="Cuomo C."/>
            <person name="Shea T."/>
            <person name="Young S.K."/>
            <person name="Zeng Q."/>
            <person name="Koehrsen M."/>
            <person name="Haas B."/>
            <person name="Borodovsky M."/>
            <person name="Guigo R."/>
            <person name="Alvarado L."/>
            <person name="Berlin A."/>
            <person name="Bochicchio J."/>
            <person name="Borenstein D."/>
            <person name="Chapman S."/>
            <person name="Chen Z."/>
            <person name="Freedman E."/>
            <person name="Gellesch M."/>
            <person name="Goldberg J."/>
            <person name="Griggs A."/>
            <person name="Gujja S."/>
            <person name="Heilman E."/>
            <person name="Heiman D."/>
            <person name="Hepburn T."/>
            <person name="Howarth C."/>
            <person name="Jen D."/>
            <person name="Larson L."/>
            <person name="Mehta T."/>
            <person name="Park D."/>
            <person name="Pearson M."/>
            <person name="Roberts A."/>
            <person name="Saif S."/>
            <person name="Shenoy N."/>
            <person name="Sisk P."/>
            <person name="Stolte C."/>
            <person name="Sykes S."/>
            <person name="Thomson T."/>
            <person name="Walk T."/>
            <person name="White J."/>
            <person name="Yandava C."/>
            <person name="Burger G."/>
            <person name="Gray M.W."/>
            <person name="Holland P.W.H."/>
            <person name="King N."/>
            <person name="Lang F.B.F."/>
            <person name="Roger A.J."/>
            <person name="Ruiz-Trillo I."/>
            <person name="Lander E."/>
            <person name="Nusbaum C."/>
        </authorList>
    </citation>
    <scope>NUCLEOTIDE SEQUENCE [LARGE SCALE GENOMIC DNA]</scope>
    <source>
        <strain evidence="8 9">ATCC 50062</strain>
    </source>
</reference>
<dbReference type="GeneID" id="25568553"/>
<keyword evidence="9" id="KW-1185">Reference proteome</keyword>
<evidence type="ECO:0000256" key="4">
    <source>
        <dbReference type="ARBA" id="ARBA00022781"/>
    </source>
</evidence>
<keyword evidence="7" id="KW-0066">ATP synthesis</keyword>
<dbReference type="Proteomes" id="UP000054408">
    <property type="component" value="Unassembled WGS sequence"/>
</dbReference>
<dbReference type="OMA" id="VTTNWIN"/>
<evidence type="ECO:0000256" key="7">
    <source>
        <dbReference type="ARBA" id="ARBA00023310"/>
    </source>
</evidence>
<evidence type="ECO:0000256" key="5">
    <source>
        <dbReference type="ARBA" id="ARBA00023065"/>
    </source>
</evidence>
<dbReference type="InterPro" id="IPR000711">
    <property type="entry name" value="ATPase_OSCP/dsu"/>
</dbReference>
<dbReference type="PROSITE" id="PS00389">
    <property type="entry name" value="ATPASE_DELTA"/>
    <property type="match status" value="1"/>
</dbReference>
<dbReference type="GO" id="GO:0016020">
    <property type="term" value="C:membrane"/>
    <property type="evidence" value="ECO:0007669"/>
    <property type="project" value="UniProtKB-SubCell"/>
</dbReference>
<dbReference type="EMBL" id="GL349488">
    <property type="protein sequence ID" value="KNC54310.1"/>
    <property type="molecule type" value="Genomic_DNA"/>
</dbReference>
<dbReference type="RefSeq" id="XP_013753771.1">
    <property type="nucleotide sequence ID" value="XM_013898317.1"/>
</dbReference>
<evidence type="ECO:0000313" key="9">
    <source>
        <dbReference type="Proteomes" id="UP000054408"/>
    </source>
</evidence>
<dbReference type="SUPFAM" id="SSF47928">
    <property type="entry name" value="N-terminal domain of the delta subunit of the F1F0-ATP synthase"/>
    <property type="match status" value="1"/>
</dbReference>
<evidence type="ECO:0000256" key="6">
    <source>
        <dbReference type="ARBA" id="ARBA00023136"/>
    </source>
</evidence>
<keyword evidence="3" id="KW-0813">Transport</keyword>
<dbReference type="Gene3D" id="1.10.520.20">
    <property type="entry name" value="N-terminal domain of the delta subunit of the F1F0-ATP synthase"/>
    <property type="match status" value="1"/>
</dbReference>
<dbReference type="eggNOG" id="KOG1662">
    <property type="taxonomic scope" value="Eukaryota"/>
</dbReference>
<comment type="similarity">
    <text evidence="2">Belongs to the ATPase delta chain family.</text>
</comment>
<dbReference type="STRING" id="461836.A0A0L0DPW7"/>
<proteinExistence type="inferred from homology"/>
<comment type="subcellular location">
    <subcellularLocation>
        <location evidence="1">Membrane</location>
    </subcellularLocation>
</comment>
<keyword evidence="4" id="KW-0375">Hydrogen ion transport</keyword>
<gene>
    <name evidence="8" type="ORF">AMSG_10294</name>
</gene>
<dbReference type="AlphaFoldDB" id="A0A0L0DPW7"/>
<dbReference type="GO" id="GO:0046933">
    <property type="term" value="F:proton-transporting ATP synthase activity, rotational mechanism"/>
    <property type="evidence" value="ECO:0007669"/>
    <property type="project" value="InterPro"/>
</dbReference>
<evidence type="ECO:0000313" key="8">
    <source>
        <dbReference type="EMBL" id="KNC54310.1"/>
    </source>
</evidence>
<keyword evidence="5" id="KW-0406">Ion transport</keyword>
<dbReference type="PRINTS" id="PR00125">
    <property type="entry name" value="ATPASEDELTA"/>
</dbReference>
<evidence type="ECO:0000256" key="1">
    <source>
        <dbReference type="ARBA" id="ARBA00004370"/>
    </source>
</evidence>
<dbReference type="HAMAP" id="MF_01416">
    <property type="entry name" value="ATP_synth_delta_bact"/>
    <property type="match status" value="1"/>
</dbReference>
<protein>
    <submittedName>
        <fullName evidence="8">ATP synthase</fullName>
    </submittedName>
</protein>
<dbReference type="PANTHER" id="PTHR11910">
    <property type="entry name" value="ATP SYNTHASE DELTA CHAIN"/>
    <property type="match status" value="1"/>
</dbReference>
<dbReference type="Pfam" id="PF00213">
    <property type="entry name" value="OSCP"/>
    <property type="match status" value="1"/>
</dbReference>
<organism evidence="8 9">
    <name type="scientific">Thecamonas trahens ATCC 50062</name>
    <dbReference type="NCBI Taxonomy" id="461836"/>
    <lineage>
        <taxon>Eukaryota</taxon>
        <taxon>Apusozoa</taxon>
        <taxon>Apusomonadida</taxon>
        <taxon>Apusomonadidae</taxon>
        <taxon>Thecamonas</taxon>
    </lineage>
</organism>
<evidence type="ECO:0000256" key="2">
    <source>
        <dbReference type="ARBA" id="ARBA00007046"/>
    </source>
</evidence>